<proteinExistence type="predicted"/>
<dbReference type="PANTHER" id="PTHR45880:SF1">
    <property type="entry name" value="RNA-BINDING MOTIF PROTEIN, X-LINKED 2"/>
    <property type="match status" value="1"/>
</dbReference>
<dbReference type="InterPro" id="IPR035979">
    <property type="entry name" value="RBD_domain_sf"/>
</dbReference>
<protein>
    <recommendedName>
        <fullName evidence="3">RRM domain-containing protein</fullName>
    </recommendedName>
</protein>
<sequence>MSKLKDNPSLKELEQGITNLKDSWHYQFKDQKYIHISNINERLTELDILKIFSQYGDIEDFYFLYDYKTKKRKNSAFLKYNLFESTVLAIDNLNNYKLLDKCMKVSHANSRLPDHEQFVVYHEAILDKLDEAIVYQGSMPNLPTQPKSKGKKVTVKDEDPMKNMSSEIIDL</sequence>
<dbReference type="EMBL" id="FQNF01000006">
    <property type="protein sequence ID" value="SGZ38369.1"/>
    <property type="molecule type" value="Genomic_DNA"/>
</dbReference>
<dbReference type="SUPFAM" id="SSF54928">
    <property type="entry name" value="RNA-binding domain, RBD"/>
    <property type="match status" value="1"/>
</dbReference>
<dbReference type="InterPro" id="IPR012677">
    <property type="entry name" value="Nucleotide-bd_a/b_plait_sf"/>
</dbReference>
<reference evidence="5" key="1">
    <citation type="submission" date="2016-11" db="EMBL/GenBank/DDBJ databases">
        <authorList>
            <person name="Guldener U."/>
        </authorList>
    </citation>
    <scope>NUCLEOTIDE SEQUENCE [LARGE SCALE GENOMIC DNA]</scope>
</reference>
<dbReference type="AlphaFoldDB" id="A0A1L0CJ47"/>
<evidence type="ECO:0000313" key="5">
    <source>
        <dbReference type="Proteomes" id="UP000183365"/>
    </source>
</evidence>
<gene>
    <name evidence="4" type="ORF">HGUI_00569</name>
</gene>
<dbReference type="GO" id="GO:0005686">
    <property type="term" value="C:U2 snRNP"/>
    <property type="evidence" value="ECO:0007669"/>
    <property type="project" value="TreeGrafter"/>
</dbReference>
<dbReference type="GO" id="GO:0000398">
    <property type="term" value="P:mRNA splicing, via spliceosome"/>
    <property type="evidence" value="ECO:0007669"/>
    <property type="project" value="TreeGrafter"/>
</dbReference>
<dbReference type="GO" id="GO:0003723">
    <property type="term" value="F:RNA binding"/>
    <property type="evidence" value="ECO:0007669"/>
    <property type="project" value="UniProtKB-UniRule"/>
</dbReference>
<name>A0A1L0CJ47_9ASCO</name>
<keyword evidence="5" id="KW-1185">Reference proteome</keyword>
<dbReference type="SMART" id="SM00360">
    <property type="entry name" value="RRM"/>
    <property type="match status" value="1"/>
</dbReference>
<dbReference type="PROSITE" id="PS50102">
    <property type="entry name" value="RRM"/>
    <property type="match status" value="1"/>
</dbReference>
<dbReference type="PANTHER" id="PTHR45880">
    <property type="entry name" value="RNA-BINDING MOTIF PROTEIN, X-LINKED 2"/>
    <property type="match status" value="1"/>
</dbReference>
<dbReference type="GO" id="GO:0071013">
    <property type="term" value="C:catalytic step 2 spliceosome"/>
    <property type="evidence" value="ECO:0007669"/>
    <property type="project" value="TreeGrafter"/>
</dbReference>
<dbReference type="Pfam" id="PF00076">
    <property type="entry name" value="RRM_1"/>
    <property type="match status" value="1"/>
</dbReference>
<evidence type="ECO:0000256" key="1">
    <source>
        <dbReference type="ARBA" id="ARBA00022884"/>
    </source>
</evidence>
<evidence type="ECO:0000259" key="3">
    <source>
        <dbReference type="PROSITE" id="PS50102"/>
    </source>
</evidence>
<dbReference type="InterPro" id="IPR000504">
    <property type="entry name" value="RRM_dom"/>
</dbReference>
<dbReference type="OrthoDB" id="3971608at2759"/>
<accession>A0A1L0CJ47</accession>
<dbReference type="InterPro" id="IPR051847">
    <property type="entry name" value="RNA_proc/Spliceosome_comp"/>
</dbReference>
<dbReference type="VEuPathDB" id="FungiDB:HGUI_00569"/>
<organism evidence="4 5">
    <name type="scientific">Hanseniaspora guilliermondii</name>
    <dbReference type="NCBI Taxonomy" id="56406"/>
    <lineage>
        <taxon>Eukaryota</taxon>
        <taxon>Fungi</taxon>
        <taxon>Dikarya</taxon>
        <taxon>Ascomycota</taxon>
        <taxon>Saccharomycotina</taxon>
        <taxon>Saccharomycetes</taxon>
        <taxon>Saccharomycodales</taxon>
        <taxon>Saccharomycodaceae</taxon>
        <taxon>Hanseniaspora</taxon>
    </lineage>
</organism>
<dbReference type="Gene3D" id="3.30.70.330">
    <property type="match status" value="1"/>
</dbReference>
<dbReference type="GO" id="GO:0071011">
    <property type="term" value="C:precatalytic spliceosome"/>
    <property type="evidence" value="ECO:0007669"/>
    <property type="project" value="TreeGrafter"/>
</dbReference>
<dbReference type="Proteomes" id="UP000183365">
    <property type="component" value="Unassembled WGS sequence"/>
</dbReference>
<evidence type="ECO:0000256" key="2">
    <source>
        <dbReference type="PROSITE-ProRule" id="PRU00176"/>
    </source>
</evidence>
<feature type="domain" description="RRM" evidence="3">
    <location>
        <begin position="32"/>
        <end position="110"/>
    </location>
</feature>
<keyword evidence="1 2" id="KW-0694">RNA-binding</keyword>
<evidence type="ECO:0000313" key="4">
    <source>
        <dbReference type="EMBL" id="SGZ38369.1"/>
    </source>
</evidence>